<sequence>MCFTLIVLDWIFPGCVDAIVAAVGKRRGRLFFYYANTTPIGLDTYNRPMATSRPGEAISIRTMAIQSVALNRPKRIEDRPGHHQLSRLHSRRLGPWAIQTQIGSSQKSQCRLDPFDVLPRANGEAAKAEKA</sequence>
<name>A0ACB9Z016_9PEZI</name>
<comment type="caution">
    <text evidence="1">The sequence shown here is derived from an EMBL/GenBank/DDBJ whole genome shotgun (WGS) entry which is preliminary data.</text>
</comment>
<organism evidence="1 2">
    <name type="scientific">Hypoxylon rubiginosum</name>
    <dbReference type="NCBI Taxonomy" id="110542"/>
    <lineage>
        <taxon>Eukaryota</taxon>
        <taxon>Fungi</taxon>
        <taxon>Dikarya</taxon>
        <taxon>Ascomycota</taxon>
        <taxon>Pezizomycotina</taxon>
        <taxon>Sordariomycetes</taxon>
        <taxon>Xylariomycetidae</taxon>
        <taxon>Xylariales</taxon>
        <taxon>Hypoxylaceae</taxon>
        <taxon>Hypoxylon</taxon>
    </lineage>
</organism>
<gene>
    <name evidence="1" type="ORF">F4820DRAFT_422254</name>
</gene>
<dbReference type="EMBL" id="MU393480">
    <property type="protein sequence ID" value="KAI4864826.1"/>
    <property type="molecule type" value="Genomic_DNA"/>
</dbReference>
<evidence type="ECO:0000313" key="2">
    <source>
        <dbReference type="Proteomes" id="UP001497700"/>
    </source>
</evidence>
<evidence type="ECO:0000313" key="1">
    <source>
        <dbReference type="EMBL" id="KAI4864826.1"/>
    </source>
</evidence>
<accession>A0ACB9Z016</accession>
<reference evidence="1 2" key="1">
    <citation type="journal article" date="2022" name="New Phytol.">
        <title>Ecological generalism drives hyperdiversity of secondary metabolite gene clusters in xylarialean endophytes.</title>
        <authorList>
            <person name="Franco M.E.E."/>
            <person name="Wisecaver J.H."/>
            <person name="Arnold A.E."/>
            <person name="Ju Y.M."/>
            <person name="Slot J.C."/>
            <person name="Ahrendt S."/>
            <person name="Moore L.P."/>
            <person name="Eastman K.E."/>
            <person name="Scott K."/>
            <person name="Konkel Z."/>
            <person name="Mondo S.J."/>
            <person name="Kuo A."/>
            <person name="Hayes R.D."/>
            <person name="Haridas S."/>
            <person name="Andreopoulos B."/>
            <person name="Riley R."/>
            <person name="LaButti K."/>
            <person name="Pangilinan J."/>
            <person name="Lipzen A."/>
            <person name="Amirebrahimi M."/>
            <person name="Yan J."/>
            <person name="Adam C."/>
            <person name="Keymanesh K."/>
            <person name="Ng V."/>
            <person name="Louie K."/>
            <person name="Northen T."/>
            <person name="Drula E."/>
            <person name="Henrissat B."/>
            <person name="Hsieh H.M."/>
            <person name="Youens-Clark K."/>
            <person name="Lutzoni F."/>
            <person name="Miadlikowska J."/>
            <person name="Eastwood D.C."/>
            <person name="Hamelin R.C."/>
            <person name="Grigoriev I.V."/>
            <person name="U'Ren J.M."/>
        </authorList>
    </citation>
    <scope>NUCLEOTIDE SEQUENCE [LARGE SCALE GENOMIC DNA]</scope>
    <source>
        <strain evidence="1 2">CBS 119005</strain>
    </source>
</reference>
<keyword evidence="2" id="KW-1185">Reference proteome</keyword>
<protein>
    <submittedName>
        <fullName evidence="1">Uncharacterized protein</fullName>
    </submittedName>
</protein>
<proteinExistence type="predicted"/>
<dbReference type="Proteomes" id="UP001497700">
    <property type="component" value="Unassembled WGS sequence"/>
</dbReference>